<reference evidence="6" key="2">
    <citation type="submission" date="2021-01" db="UniProtKB">
        <authorList>
            <consortium name="EnsemblMetazoa"/>
        </authorList>
    </citation>
    <scope>IDENTIFICATION</scope>
</reference>
<keyword evidence="4" id="KW-1133">Transmembrane helix</keyword>
<proteinExistence type="predicted"/>
<feature type="domain" description="SRCR" evidence="5">
    <location>
        <begin position="149"/>
        <end position="248"/>
    </location>
</feature>
<evidence type="ECO:0000256" key="2">
    <source>
        <dbReference type="PROSITE-ProRule" id="PRU00196"/>
    </source>
</evidence>
<dbReference type="GO" id="GO:0016020">
    <property type="term" value="C:membrane"/>
    <property type="evidence" value="ECO:0007669"/>
    <property type="project" value="InterPro"/>
</dbReference>
<protein>
    <recommendedName>
        <fullName evidence="5">SRCR domain-containing protein</fullName>
    </recommendedName>
</protein>
<dbReference type="SUPFAM" id="SSF56487">
    <property type="entry name" value="SRCR-like"/>
    <property type="match status" value="2"/>
</dbReference>
<feature type="domain" description="SRCR" evidence="5">
    <location>
        <begin position="45"/>
        <end position="146"/>
    </location>
</feature>
<evidence type="ECO:0000256" key="4">
    <source>
        <dbReference type="SAM" id="Phobius"/>
    </source>
</evidence>
<accession>A0A7M7N9A0</accession>
<dbReference type="InterPro" id="IPR001190">
    <property type="entry name" value="SRCR"/>
</dbReference>
<dbReference type="RefSeq" id="XP_030832267.1">
    <property type="nucleotide sequence ID" value="XM_030976407.1"/>
</dbReference>
<comment type="caution">
    <text evidence="2">Lacks conserved residue(s) required for the propagation of feature annotation.</text>
</comment>
<feature type="compositionally biased region" description="Polar residues" evidence="3">
    <location>
        <begin position="331"/>
        <end position="345"/>
    </location>
</feature>
<dbReference type="InParanoid" id="A0A7M7N9A0"/>
<keyword evidence="4" id="KW-0812">Transmembrane</keyword>
<evidence type="ECO:0000259" key="5">
    <source>
        <dbReference type="PROSITE" id="PS50287"/>
    </source>
</evidence>
<keyword evidence="1 2" id="KW-1015">Disulfide bond</keyword>
<dbReference type="SMART" id="SM00202">
    <property type="entry name" value="SR"/>
    <property type="match status" value="2"/>
</dbReference>
<evidence type="ECO:0000256" key="1">
    <source>
        <dbReference type="ARBA" id="ARBA00023157"/>
    </source>
</evidence>
<dbReference type="AlphaFoldDB" id="A0A7M7N9A0"/>
<feature type="transmembrane region" description="Helical" evidence="4">
    <location>
        <begin position="267"/>
        <end position="287"/>
    </location>
</feature>
<evidence type="ECO:0000313" key="7">
    <source>
        <dbReference type="Proteomes" id="UP000007110"/>
    </source>
</evidence>
<dbReference type="PROSITE" id="PS50287">
    <property type="entry name" value="SRCR_2"/>
    <property type="match status" value="2"/>
</dbReference>
<organism evidence="6 7">
    <name type="scientific">Strongylocentrotus purpuratus</name>
    <name type="common">Purple sea urchin</name>
    <dbReference type="NCBI Taxonomy" id="7668"/>
    <lineage>
        <taxon>Eukaryota</taxon>
        <taxon>Metazoa</taxon>
        <taxon>Echinodermata</taxon>
        <taxon>Eleutherozoa</taxon>
        <taxon>Echinozoa</taxon>
        <taxon>Echinoidea</taxon>
        <taxon>Euechinoidea</taxon>
        <taxon>Echinacea</taxon>
        <taxon>Camarodonta</taxon>
        <taxon>Echinidea</taxon>
        <taxon>Strongylocentrotidae</taxon>
        <taxon>Strongylocentrotus</taxon>
    </lineage>
</organism>
<keyword evidence="4" id="KW-0472">Membrane</keyword>
<dbReference type="FunFam" id="3.10.250.10:FF:000065">
    <property type="entry name" value="Uncharacterized protein"/>
    <property type="match status" value="1"/>
</dbReference>
<reference evidence="7" key="1">
    <citation type="submission" date="2015-02" db="EMBL/GenBank/DDBJ databases">
        <title>Genome sequencing for Strongylocentrotus purpuratus.</title>
        <authorList>
            <person name="Murali S."/>
            <person name="Liu Y."/>
            <person name="Vee V."/>
            <person name="English A."/>
            <person name="Wang M."/>
            <person name="Skinner E."/>
            <person name="Han Y."/>
            <person name="Muzny D.M."/>
            <person name="Worley K.C."/>
            <person name="Gibbs R.A."/>
        </authorList>
    </citation>
    <scope>NUCLEOTIDE SEQUENCE</scope>
</reference>
<name>A0A7M7N9A0_STRPU</name>
<dbReference type="PANTHER" id="PTHR48071">
    <property type="entry name" value="SRCR DOMAIN-CONTAINING PROTEIN"/>
    <property type="match status" value="1"/>
</dbReference>
<dbReference type="Pfam" id="PF00530">
    <property type="entry name" value="SRCR"/>
    <property type="match status" value="2"/>
</dbReference>
<dbReference type="OMA" id="CITRASW"/>
<sequence>MVDYVRKGTNMALGCITRASWFHLFSWVLLLNMMATGSGVSNWKIRLAGSLLSTEGRVEVFIDGRFGTITDFDTWGHNEARAVCNQLGFPDDNVASLGGGYYGQGSGPVYFLSVKCPEGASVLDNCTYVRENTENNHEFDAAVTCKAPIRLHGSTSSGRSMRGIIQLYNEKWLDLCTTIWTEAESEVACRQLGYSTGSAVRINNHDTNLQFYQRDYRCIGDEEELEQCPSHRNNLRDCPSHIWFLTCSTEETATTPQNESTFTLSTISGSLVFLVLVIMVLLGYLFSIRKRASRHRRWITLSRGREGNQPSERERRRRRTRRVRGRSQGRSAPNVNSISNGQQGNDGDLPPYSRLEEEDTPPPYTQLPVPRIEMPVVGREERYEAQPPRCTETDAIDFFRELDAEQLRLQYENAAAERSPSRCGQQPPPDYFTATQLPQETPCSVNHQTDIDNASLAGSLCSDDEGDDISLSSCRSPIPVIPKHTVNLDSTVTSVEV</sequence>
<dbReference type="InterPro" id="IPR036772">
    <property type="entry name" value="SRCR-like_dom_sf"/>
</dbReference>
<dbReference type="OrthoDB" id="10132921at2759"/>
<feature type="compositionally biased region" description="Basic residues" evidence="3">
    <location>
        <begin position="315"/>
        <end position="327"/>
    </location>
</feature>
<dbReference type="EnsemblMetazoa" id="XM_030976407">
    <property type="protein sequence ID" value="XP_030832267"/>
    <property type="gene ID" value="LOC115920534"/>
</dbReference>
<dbReference type="KEGG" id="spu:115920534"/>
<dbReference type="PRINTS" id="PR00258">
    <property type="entry name" value="SPERACTRCPTR"/>
</dbReference>
<dbReference type="GeneID" id="115920534"/>
<feature type="transmembrane region" description="Helical" evidence="4">
    <location>
        <begin position="21"/>
        <end position="43"/>
    </location>
</feature>
<dbReference type="Gene3D" id="3.10.250.10">
    <property type="entry name" value="SRCR-like domain"/>
    <property type="match status" value="2"/>
</dbReference>
<evidence type="ECO:0000313" key="6">
    <source>
        <dbReference type="EnsemblMetazoa" id="XP_030832267"/>
    </source>
</evidence>
<dbReference type="PANTHER" id="PTHR48071:SF28">
    <property type="entry name" value="SRCR DOMAIN-CONTAINING PROTEIN"/>
    <property type="match status" value="1"/>
</dbReference>
<feature type="disulfide bond" evidence="2">
    <location>
        <begin position="218"/>
        <end position="228"/>
    </location>
</feature>
<feature type="compositionally biased region" description="Basic and acidic residues" evidence="3">
    <location>
        <begin position="304"/>
        <end position="314"/>
    </location>
</feature>
<feature type="disulfide bond" evidence="2">
    <location>
        <begin position="84"/>
        <end position="145"/>
    </location>
</feature>
<keyword evidence="7" id="KW-1185">Reference proteome</keyword>
<feature type="disulfide bond" evidence="2">
    <location>
        <begin position="116"/>
        <end position="126"/>
    </location>
</feature>
<evidence type="ECO:0000256" key="3">
    <source>
        <dbReference type="SAM" id="MobiDB-lite"/>
    </source>
</evidence>
<dbReference type="Proteomes" id="UP000007110">
    <property type="component" value="Unassembled WGS sequence"/>
</dbReference>
<feature type="region of interest" description="Disordered" evidence="3">
    <location>
        <begin position="304"/>
        <end position="369"/>
    </location>
</feature>